<evidence type="ECO:0000256" key="2">
    <source>
        <dbReference type="ARBA" id="ARBA00022679"/>
    </source>
</evidence>
<dbReference type="GO" id="GO:0008168">
    <property type="term" value="F:methyltransferase activity"/>
    <property type="evidence" value="ECO:0007669"/>
    <property type="project" value="UniProtKB-KW"/>
</dbReference>
<evidence type="ECO:0000313" key="4">
    <source>
        <dbReference type="Proteomes" id="UP000429229"/>
    </source>
</evidence>
<accession>A0A6I4U1I9</accession>
<keyword evidence="2 3" id="KW-0808">Transferase</keyword>
<comment type="caution">
    <text evidence="3">The sequence shown here is derived from an EMBL/GenBank/DDBJ whole genome shotgun (WGS) entry which is preliminary data.</text>
</comment>
<dbReference type="InterPro" id="IPR050602">
    <property type="entry name" value="Malonyl-ACP_OMT"/>
</dbReference>
<evidence type="ECO:0000313" key="3">
    <source>
        <dbReference type="EMBL" id="MXP09566.1"/>
    </source>
</evidence>
<dbReference type="GO" id="GO:0032259">
    <property type="term" value="P:methylation"/>
    <property type="evidence" value="ECO:0007669"/>
    <property type="project" value="UniProtKB-KW"/>
</dbReference>
<dbReference type="Proteomes" id="UP000429229">
    <property type="component" value="Unassembled WGS sequence"/>
</dbReference>
<keyword evidence="1 3" id="KW-0489">Methyltransferase</keyword>
<gene>
    <name evidence="3" type="ORF">GRI68_05185</name>
</gene>
<dbReference type="AlphaFoldDB" id="A0A6I4U1I9"/>
<dbReference type="EMBL" id="WTYR01000001">
    <property type="protein sequence ID" value="MXP09566.1"/>
    <property type="molecule type" value="Genomic_DNA"/>
</dbReference>
<dbReference type="SUPFAM" id="SSF53335">
    <property type="entry name" value="S-adenosyl-L-methionine-dependent methyltransferases"/>
    <property type="match status" value="1"/>
</dbReference>
<sequence length="244" mass="26216">MAERQVPTIFSPARRMAARRRADPATASYVLDDMVDEVIERLAFIRHEPGNALIIGDRTGRLAQVLPGARSVDPADGFDEERPFPAGGHDFIASLGTLDTVNDLPGALVHLREALAPGGLMIASFVGAGSLERLRAIMHAADGERPAPRLHPMVDIRSGAQLLQRAGFADPVVDGHSLPVRYSSLGRLVGDLRALGLSNVLAEPGPPLGKAALTRARAKFDELSDSEGKLLERFEIITLSGRRR</sequence>
<organism evidence="3 4">
    <name type="scientific">Alteriqipengyuania halimionae</name>
    <dbReference type="NCBI Taxonomy" id="1926630"/>
    <lineage>
        <taxon>Bacteria</taxon>
        <taxon>Pseudomonadati</taxon>
        <taxon>Pseudomonadota</taxon>
        <taxon>Alphaproteobacteria</taxon>
        <taxon>Sphingomonadales</taxon>
        <taxon>Erythrobacteraceae</taxon>
        <taxon>Alteriqipengyuania</taxon>
    </lineage>
</organism>
<reference evidence="3 4" key="1">
    <citation type="submission" date="2019-12" db="EMBL/GenBank/DDBJ databases">
        <title>Genomic-based taxomic classification of the family Erythrobacteraceae.</title>
        <authorList>
            <person name="Xu L."/>
        </authorList>
    </citation>
    <scope>NUCLEOTIDE SEQUENCE [LARGE SCALE GENOMIC DNA]</scope>
    <source>
        <strain evidence="3 4">LMG 29519</strain>
    </source>
</reference>
<evidence type="ECO:0000256" key="1">
    <source>
        <dbReference type="ARBA" id="ARBA00022603"/>
    </source>
</evidence>
<dbReference type="RefSeq" id="WP_160616248.1">
    <property type="nucleotide sequence ID" value="NZ_WTYR01000001.1"/>
</dbReference>
<dbReference type="Gene3D" id="3.40.50.150">
    <property type="entry name" value="Vaccinia Virus protein VP39"/>
    <property type="match status" value="1"/>
</dbReference>
<name>A0A6I4U1I9_9SPHN</name>
<dbReference type="PANTHER" id="PTHR13090">
    <property type="entry name" value="ARGININE-HYDROXYLASE NDUFAF5, MITOCHONDRIAL"/>
    <property type="match status" value="1"/>
</dbReference>
<dbReference type="InterPro" id="IPR029063">
    <property type="entry name" value="SAM-dependent_MTases_sf"/>
</dbReference>
<dbReference type="OrthoDB" id="9793723at2"/>
<keyword evidence="4" id="KW-1185">Reference proteome</keyword>
<dbReference type="Pfam" id="PF13489">
    <property type="entry name" value="Methyltransf_23"/>
    <property type="match status" value="1"/>
</dbReference>
<proteinExistence type="predicted"/>
<dbReference type="PANTHER" id="PTHR13090:SF1">
    <property type="entry name" value="ARGININE-HYDROXYLASE NDUFAF5, MITOCHONDRIAL"/>
    <property type="match status" value="1"/>
</dbReference>
<protein>
    <submittedName>
        <fullName evidence="3">Methyltransferase domain-containing protein</fullName>
    </submittedName>
</protein>